<evidence type="ECO:0000256" key="2">
    <source>
        <dbReference type="SAM" id="SignalP"/>
    </source>
</evidence>
<dbReference type="Proteomes" id="UP000471501">
    <property type="component" value="Unassembled WGS sequence"/>
</dbReference>
<evidence type="ECO:0000256" key="1">
    <source>
        <dbReference type="SAM" id="MobiDB-lite"/>
    </source>
</evidence>
<protein>
    <submittedName>
        <fullName evidence="3">Uncharacterized protein</fullName>
    </submittedName>
</protein>
<sequence>MKHILFFILFLTVATVSAQTEFGGKYKPIPAPKFSSKPKKVPAPEVKKPEENLDIPSINTPNVFDNTSITPKSKYQIGEKKSTFSMSTENDFANPGDRYVAKMEKDLDKALKDAGLKEDGEKLVLSDVSFGEIRTTSAYFIIKCRDYGAIDGDLIKATLNTDTVRDGLLLGPIFKEFKIVLQDGINTFELEALNKGELGGNTGEFQIYDAEGKFVLSDFWNNFNAGVRAKFIIVKENVIK</sequence>
<accession>A0A6I4NLU4</accession>
<dbReference type="EMBL" id="WSTB01000007">
    <property type="protein sequence ID" value="MWB95320.1"/>
    <property type="molecule type" value="Genomic_DNA"/>
</dbReference>
<keyword evidence="4" id="KW-1185">Reference proteome</keyword>
<feature type="region of interest" description="Disordered" evidence="1">
    <location>
        <begin position="33"/>
        <end position="54"/>
    </location>
</feature>
<reference evidence="3 4" key="1">
    <citation type="submission" date="2019-12" db="EMBL/GenBank/DDBJ databases">
        <authorList>
            <person name="Kim Y.S."/>
        </authorList>
    </citation>
    <scope>NUCLEOTIDE SEQUENCE [LARGE SCALE GENOMIC DNA]</scope>
    <source>
        <strain evidence="3 4">GA093</strain>
    </source>
</reference>
<evidence type="ECO:0000313" key="4">
    <source>
        <dbReference type="Proteomes" id="UP000471501"/>
    </source>
</evidence>
<dbReference type="RefSeq" id="WP_160375246.1">
    <property type="nucleotide sequence ID" value="NZ_WSTB01000007.1"/>
</dbReference>
<gene>
    <name evidence="3" type="ORF">GON26_13205</name>
</gene>
<name>A0A6I4NLU4_9FLAO</name>
<proteinExistence type="predicted"/>
<evidence type="ECO:0000313" key="3">
    <source>
        <dbReference type="EMBL" id="MWB95320.1"/>
    </source>
</evidence>
<feature type="chain" id="PRO_5026140777" evidence="2">
    <location>
        <begin position="19"/>
        <end position="240"/>
    </location>
</feature>
<comment type="caution">
    <text evidence="3">The sequence shown here is derived from an EMBL/GenBank/DDBJ whole genome shotgun (WGS) entry which is preliminary data.</text>
</comment>
<organism evidence="3 4">
    <name type="scientific">Flavobacterium hydrocarbonoxydans</name>
    <dbReference type="NCBI Taxonomy" id="2683249"/>
    <lineage>
        <taxon>Bacteria</taxon>
        <taxon>Pseudomonadati</taxon>
        <taxon>Bacteroidota</taxon>
        <taxon>Flavobacteriia</taxon>
        <taxon>Flavobacteriales</taxon>
        <taxon>Flavobacteriaceae</taxon>
        <taxon>Flavobacterium</taxon>
    </lineage>
</organism>
<dbReference type="AlphaFoldDB" id="A0A6I4NLU4"/>
<feature type="signal peptide" evidence="2">
    <location>
        <begin position="1"/>
        <end position="18"/>
    </location>
</feature>
<keyword evidence="2" id="KW-0732">Signal</keyword>